<keyword evidence="3 11" id="KW-0862">Zinc</keyword>
<organism evidence="14 15">
    <name type="scientific">Nyctiprogne leucopyga</name>
    <dbReference type="NCBI Taxonomy" id="382315"/>
    <lineage>
        <taxon>Eukaryota</taxon>
        <taxon>Metazoa</taxon>
        <taxon>Chordata</taxon>
        <taxon>Craniata</taxon>
        <taxon>Vertebrata</taxon>
        <taxon>Euteleostomi</taxon>
        <taxon>Archelosauria</taxon>
        <taxon>Archosauria</taxon>
        <taxon>Dinosauria</taxon>
        <taxon>Saurischia</taxon>
        <taxon>Theropoda</taxon>
        <taxon>Coelurosauria</taxon>
        <taxon>Aves</taxon>
        <taxon>Neognathae</taxon>
        <taxon>Neoaves</taxon>
        <taxon>Strisores</taxon>
        <taxon>Caprimulgiformes</taxon>
        <taxon>Caprimulgidae</taxon>
        <taxon>Chordeilinae</taxon>
        <taxon>Nyctiprogne</taxon>
    </lineage>
</organism>
<dbReference type="FunFam" id="1.10.565.10:FF:000042">
    <property type="entry name" value="Nuclear receptor subfamily 1, group H, member 5"/>
    <property type="match status" value="1"/>
</dbReference>
<dbReference type="GO" id="GO:0004879">
    <property type="term" value="F:nuclear receptor activity"/>
    <property type="evidence" value="ECO:0007669"/>
    <property type="project" value="InterPro"/>
</dbReference>
<dbReference type="GO" id="GO:0030154">
    <property type="term" value="P:cell differentiation"/>
    <property type="evidence" value="ECO:0007669"/>
    <property type="project" value="TreeGrafter"/>
</dbReference>
<dbReference type="GO" id="GO:0000978">
    <property type="term" value="F:RNA polymerase II cis-regulatory region sequence-specific DNA binding"/>
    <property type="evidence" value="ECO:0007669"/>
    <property type="project" value="TreeGrafter"/>
</dbReference>
<feature type="domain" description="NR LBD" evidence="13">
    <location>
        <begin position="247"/>
        <end position="500"/>
    </location>
</feature>
<dbReference type="GO" id="GO:0000122">
    <property type="term" value="P:negative regulation of transcription by RNA polymerase II"/>
    <property type="evidence" value="ECO:0007669"/>
    <property type="project" value="TreeGrafter"/>
</dbReference>
<dbReference type="PROSITE" id="PS00031">
    <property type="entry name" value="NUCLEAR_REC_DBD_1"/>
    <property type="match status" value="1"/>
</dbReference>
<dbReference type="GO" id="GO:0050728">
    <property type="term" value="P:negative regulation of inflammatory response"/>
    <property type="evidence" value="ECO:0007669"/>
    <property type="project" value="TreeGrafter"/>
</dbReference>
<evidence type="ECO:0000256" key="9">
    <source>
        <dbReference type="ARBA" id="ARBA00023170"/>
    </source>
</evidence>
<dbReference type="GO" id="GO:0045944">
    <property type="term" value="P:positive regulation of transcription by RNA polymerase II"/>
    <property type="evidence" value="ECO:0007669"/>
    <property type="project" value="TreeGrafter"/>
</dbReference>
<dbReference type="GO" id="GO:0006629">
    <property type="term" value="P:lipid metabolic process"/>
    <property type="evidence" value="ECO:0007669"/>
    <property type="project" value="InterPro"/>
</dbReference>
<evidence type="ECO:0000256" key="5">
    <source>
        <dbReference type="ARBA" id="ARBA00023015"/>
    </source>
</evidence>
<dbReference type="FunFam" id="3.30.50.10:FF:000021">
    <property type="entry name" value="bile acid receptor isoform X2"/>
    <property type="match status" value="1"/>
</dbReference>
<keyword evidence="7" id="KW-0010">Activator</keyword>
<evidence type="ECO:0000256" key="7">
    <source>
        <dbReference type="ARBA" id="ARBA00023159"/>
    </source>
</evidence>
<evidence type="ECO:0000256" key="11">
    <source>
        <dbReference type="RuleBase" id="RU004334"/>
    </source>
</evidence>
<dbReference type="InterPro" id="IPR013088">
    <property type="entry name" value="Znf_NHR/GATA"/>
</dbReference>
<feature type="non-terminal residue" evidence="14">
    <location>
        <position position="500"/>
    </location>
</feature>
<dbReference type="Gene3D" id="1.10.565.10">
    <property type="entry name" value="Retinoid X Receptor"/>
    <property type="match status" value="1"/>
</dbReference>
<evidence type="ECO:0000256" key="8">
    <source>
        <dbReference type="ARBA" id="ARBA00023163"/>
    </source>
</evidence>
<dbReference type="Pfam" id="PF00105">
    <property type="entry name" value="zf-C4"/>
    <property type="match status" value="1"/>
</dbReference>
<dbReference type="SMART" id="SM00430">
    <property type="entry name" value="HOLI"/>
    <property type="match status" value="1"/>
</dbReference>
<dbReference type="PANTHER" id="PTHR24082:SF313">
    <property type="entry name" value="NUCLEAR RECEPTOR SUBFAMILY 1, GROUP H, MEMBER 5"/>
    <property type="match status" value="1"/>
</dbReference>
<keyword evidence="2 11" id="KW-0863">Zinc-finger</keyword>
<keyword evidence="8 11" id="KW-0804">Transcription</keyword>
<evidence type="ECO:0000256" key="2">
    <source>
        <dbReference type="ARBA" id="ARBA00022771"/>
    </source>
</evidence>
<keyword evidence="15" id="KW-1185">Reference proteome</keyword>
<dbReference type="PRINTS" id="PR00047">
    <property type="entry name" value="STROIDFINGER"/>
</dbReference>
<evidence type="ECO:0000259" key="13">
    <source>
        <dbReference type="PROSITE" id="PS51843"/>
    </source>
</evidence>
<dbReference type="InterPro" id="IPR050234">
    <property type="entry name" value="Nuclear_hormone_rcpt_NR1"/>
</dbReference>
<keyword evidence="6 11" id="KW-0238">DNA-binding</keyword>
<evidence type="ECO:0000256" key="3">
    <source>
        <dbReference type="ARBA" id="ARBA00022833"/>
    </source>
</evidence>
<dbReference type="EMBL" id="VZZU01006549">
    <property type="protein sequence ID" value="NXW51521.1"/>
    <property type="molecule type" value="Genomic_DNA"/>
</dbReference>
<evidence type="ECO:0000256" key="4">
    <source>
        <dbReference type="ARBA" id="ARBA00022843"/>
    </source>
</evidence>
<sequence>MANTFVTVPDGYCLPEPIQYYDVLPEHVNYQLQDTDFQTAPYCQYSTAQIPPPVLQPQPSQSQYSTYGLDSQYSDGQCIISSCDLSKPPFMAPHIDDGGYQGLKRPRLSHSSLRLKGQEELCVVCGDKASGYHYNALTCEGCKGFFRRSITKNAVYRCKNGGHCEMDMYMRRKCQECRLKKCKAVGMLAECLLTEVQCKSKRLRKNFKQKSSSLCNVKLEDEGLNSKHISSTTRSGKIPEKMELTPGEHQLLDHIVAAHQKYTIPLEEAKKFLQETSSPEESFLRLSETAVVHVQVLVDFTKRLPGFESLASEDQIALLKGSTVEAMFLHSAQIYNQRISEYQPSTSEKTLPNNNATDELGAGCQKEQCFSTCTGLGKICTFSGITEEFITALFYFYRTMGELKVTETEYALLVATTVFFSDRPLLRNKRHVEELQEPLLGLLYKYSKIHHPEDPQHFARLLGRLTELRTLNHTHAEVLVTWRTKDPRLTALLCEIWDLH</sequence>
<dbReference type="PROSITE" id="PS51030">
    <property type="entry name" value="NUCLEAR_REC_DBD_2"/>
    <property type="match status" value="1"/>
</dbReference>
<feature type="domain" description="Nuclear receptor" evidence="12">
    <location>
        <begin position="119"/>
        <end position="194"/>
    </location>
</feature>
<dbReference type="SUPFAM" id="SSF57716">
    <property type="entry name" value="Glucocorticoid receptor-like (DNA-binding domain)"/>
    <property type="match status" value="1"/>
</dbReference>
<evidence type="ECO:0000259" key="12">
    <source>
        <dbReference type="PROSITE" id="PS51030"/>
    </source>
</evidence>
<comment type="subcellular location">
    <subcellularLocation>
        <location evidence="11">Nucleus</location>
    </subcellularLocation>
</comment>
<protein>
    <submittedName>
        <fullName evidence="14">NR1H4 protein</fullName>
    </submittedName>
</protein>
<dbReference type="InterPro" id="IPR001723">
    <property type="entry name" value="Nuclear_hrmn_rcpt"/>
</dbReference>
<dbReference type="PRINTS" id="PR02034">
    <property type="entry name" value="LIVERXRECPTR"/>
</dbReference>
<comment type="similarity">
    <text evidence="11">Belongs to the nuclear hormone receptor family.</text>
</comment>
<dbReference type="InterPro" id="IPR023257">
    <property type="entry name" value="Liver_X_rcpt"/>
</dbReference>
<dbReference type="GO" id="GO:0090575">
    <property type="term" value="C:RNA polymerase II transcription regulator complex"/>
    <property type="evidence" value="ECO:0007669"/>
    <property type="project" value="TreeGrafter"/>
</dbReference>
<dbReference type="PRINTS" id="PR00398">
    <property type="entry name" value="STRDHORMONER"/>
</dbReference>
<dbReference type="InterPro" id="IPR000536">
    <property type="entry name" value="Nucl_hrmn_rcpt_lig-bd"/>
</dbReference>
<dbReference type="Gene3D" id="3.30.50.10">
    <property type="entry name" value="Erythroid Transcription Factor GATA-1, subunit A"/>
    <property type="match status" value="1"/>
</dbReference>
<dbReference type="AlphaFoldDB" id="A0A7L4CNP6"/>
<keyword evidence="1 11" id="KW-0479">Metal-binding</keyword>
<feature type="non-terminal residue" evidence="14">
    <location>
        <position position="1"/>
    </location>
</feature>
<dbReference type="PROSITE" id="PS51843">
    <property type="entry name" value="NR_LBD"/>
    <property type="match status" value="1"/>
</dbReference>
<dbReference type="CDD" id="cd06962">
    <property type="entry name" value="NR_DBD_FXR"/>
    <property type="match status" value="1"/>
</dbReference>
<keyword evidence="5 11" id="KW-0805">Transcription regulation</keyword>
<evidence type="ECO:0000256" key="6">
    <source>
        <dbReference type="ARBA" id="ARBA00023125"/>
    </source>
</evidence>
<keyword evidence="4" id="KW-0832">Ubl conjugation</keyword>
<dbReference type="Pfam" id="PF00104">
    <property type="entry name" value="Hormone_recep"/>
    <property type="match status" value="1"/>
</dbReference>
<evidence type="ECO:0000313" key="14">
    <source>
        <dbReference type="EMBL" id="NXW51521.1"/>
    </source>
</evidence>
<evidence type="ECO:0000313" key="15">
    <source>
        <dbReference type="Proteomes" id="UP000551823"/>
    </source>
</evidence>
<proteinExistence type="inferred from homology"/>
<comment type="caution">
    <text evidence="14">The sequence shown here is derived from an EMBL/GenBank/DDBJ whole genome shotgun (WGS) entry which is preliminary data.</text>
</comment>
<name>A0A7L4CNP6_9AVES</name>
<reference evidence="14 15" key="1">
    <citation type="submission" date="2019-09" db="EMBL/GenBank/DDBJ databases">
        <title>Bird 10,000 Genomes (B10K) Project - Family phase.</title>
        <authorList>
            <person name="Zhang G."/>
        </authorList>
    </citation>
    <scope>NUCLEOTIDE SEQUENCE [LARGE SCALE GENOMIC DNA]</scope>
    <source>
        <strain evidence="14">B10K-DU-005-01</strain>
    </source>
</reference>
<dbReference type="PANTHER" id="PTHR24082">
    <property type="entry name" value="NUCLEAR HORMONE RECEPTOR"/>
    <property type="match status" value="1"/>
</dbReference>
<keyword evidence="10 11" id="KW-0539">Nucleus</keyword>
<keyword evidence="9 11" id="KW-0675">Receptor</keyword>
<dbReference type="SUPFAM" id="SSF48508">
    <property type="entry name" value="Nuclear receptor ligand-binding domain"/>
    <property type="match status" value="1"/>
</dbReference>
<evidence type="ECO:0000256" key="1">
    <source>
        <dbReference type="ARBA" id="ARBA00022723"/>
    </source>
</evidence>
<dbReference type="InterPro" id="IPR001628">
    <property type="entry name" value="Znf_hrmn_rcpt"/>
</dbReference>
<dbReference type="SMART" id="SM00399">
    <property type="entry name" value="ZnF_C4"/>
    <property type="match status" value="1"/>
</dbReference>
<evidence type="ECO:0000256" key="10">
    <source>
        <dbReference type="ARBA" id="ARBA00023242"/>
    </source>
</evidence>
<accession>A0A7L4CNP6</accession>
<dbReference type="GO" id="GO:0008270">
    <property type="term" value="F:zinc ion binding"/>
    <property type="evidence" value="ECO:0007669"/>
    <property type="project" value="UniProtKB-KW"/>
</dbReference>
<gene>
    <name evidence="14" type="primary">Nr1h4_1</name>
    <name evidence="14" type="ORF">NYCLEU_R11010</name>
</gene>
<dbReference type="Proteomes" id="UP000551823">
    <property type="component" value="Unassembled WGS sequence"/>
</dbReference>
<dbReference type="InterPro" id="IPR035500">
    <property type="entry name" value="NHR-like_dom_sf"/>
</dbReference>